<feature type="chain" id="PRO_5047464977" description="C1q domain-containing protein" evidence="1">
    <location>
        <begin position="23"/>
        <end position="250"/>
    </location>
</feature>
<keyword evidence="1" id="KW-0732">Signal</keyword>
<name>A0ABX0I9R3_9FLAO</name>
<reference evidence="2 3" key="1">
    <citation type="submission" date="2020-02" db="EMBL/GenBank/DDBJ databases">
        <authorList>
            <person name="Chen W.-M."/>
        </authorList>
    </citation>
    <scope>NUCLEOTIDE SEQUENCE [LARGE SCALE GENOMIC DNA]</scope>
    <source>
        <strain evidence="2 3">TWA-26</strain>
    </source>
</reference>
<dbReference type="RefSeq" id="WP_166235285.1">
    <property type="nucleotide sequence ID" value="NZ_JAAJBV010000001.1"/>
</dbReference>
<accession>A0ABX0I9R3</accession>
<proteinExistence type="predicted"/>
<evidence type="ECO:0000256" key="1">
    <source>
        <dbReference type="SAM" id="SignalP"/>
    </source>
</evidence>
<dbReference type="Proteomes" id="UP000761423">
    <property type="component" value="Unassembled WGS sequence"/>
</dbReference>
<dbReference type="EMBL" id="JAAJBV010000001">
    <property type="protein sequence ID" value="NHM03356.1"/>
    <property type="molecule type" value="Genomic_DNA"/>
</dbReference>
<evidence type="ECO:0000313" key="2">
    <source>
        <dbReference type="EMBL" id="NHM03356.1"/>
    </source>
</evidence>
<evidence type="ECO:0008006" key="4">
    <source>
        <dbReference type="Google" id="ProtNLM"/>
    </source>
</evidence>
<comment type="caution">
    <text evidence="2">The sequence shown here is derived from an EMBL/GenBank/DDBJ whole genome shotgun (WGS) entry which is preliminary data.</text>
</comment>
<protein>
    <recommendedName>
        <fullName evidence="4">C1q domain-containing protein</fullName>
    </recommendedName>
</protein>
<gene>
    <name evidence="2" type="ORF">G4L40_01415</name>
</gene>
<sequence length="250" mass="27529">MKKILSTTLFLCVLTLSNVVFSQVAIGTTTIENGVQFKVESTNSGVLIPRIALTARNVVAPVSATPPIGTLVFNTSTSGTFPYNVVPGFYYWDGIEWRAIADTKINKTVKFRNNSTTTNFSTSGGVYVDIFNTVDWNEETTLFQKINNTDLRITETGLYEVTCNLSLDCSSIERYLNLRLNINGVDTGENIRGLAPEDSGSNGTFSVHFTQYMVINANDVLRLRSYRDGSSATITFDALGTSSIVIKRIR</sequence>
<keyword evidence="3" id="KW-1185">Reference proteome</keyword>
<feature type="signal peptide" evidence="1">
    <location>
        <begin position="1"/>
        <end position="22"/>
    </location>
</feature>
<dbReference type="InterPro" id="IPR008983">
    <property type="entry name" value="Tumour_necrosis_fac-like_dom"/>
</dbReference>
<organism evidence="2 3">
    <name type="scientific">Flavobacterium celericrescens</name>
    <dbReference type="NCBI Taxonomy" id="2709780"/>
    <lineage>
        <taxon>Bacteria</taxon>
        <taxon>Pseudomonadati</taxon>
        <taxon>Bacteroidota</taxon>
        <taxon>Flavobacteriia</taxon>
        <taxon>Flavobacteriales</taxon>
        <taxon>Flavobacteriaceae</taxon>
        <taxon>Flavobacterium</taxon>
    </lineage>
</organism>
<dbReference type="Gene3D" id="2.60.120.40">
    <property type="match status" value="1"/>
</dbReference>
<evidence type="ECO:0000313" key="3">
    <source>
        <dbReference type="Proteomes" id="UP000761423"/>
    </source>
</evidence>